<reference evidence="4" key="1">
    <citation type="journal article" date="2019" name="Int. J. Syst. Evol. Microbiol.">
        <title>The Global Catalogue of Microorganisms (GCM) 10K type strain sequencing project: providing services to taxonomists for standard genome sequencing and annotation.</title>
        <authorList>
            <consortium name="The Broad Institute Genomics Platform"/>
            <consortium name="The Broad Institute Genome Sequencing Center for Infectious Disease"/>
            <person name="Wu L."/>
            <person name="Ma J."/>
        </authorList>
    </citation>
    <scope>NUCLEOTIDE SEQUENCE [LARGE SCALE GENOMIC DNA]</scope>
    <source>
        <strain evidence="4">CECT 8551</strain>
    </source>
</reference>
<feature type="compositionally biased region" description="Polar residues" evidence="1">
    <location>
        <begin position="323"/>
        <end position="341"/>
    </location>
</feature>
<dbReference type="PANTHER" id="PTHR32305">
    <property type="match status" value="1"/>
</dbReference>
<dbReference type="PANTHER" id="PTHR32305:SF15">
    <property type="entry name" value="PROTEIN RHSA-RELATED"/>
    <property type="match status" value="1"/>
</dbReference>
<name>A0ABV8ELP1_9BACT</name>
<feature type="region of interest" description="Disordered" evidence="1">
    <location>
        <begin position="305"/>
        <end position="404"/>
    </location>
</feature>
<dbReference type="Proteomes" id="UP001595766">
    <property type="component" value="Unassembled WGS sequence"/>
</dbReference>
<feature type="compositionally biased region" description="Basic and acidic residues" evidence="1">
    <location>
        <begin position="390"/>
        <end position="404"/>
    </location>
</feature>
<feature type="domain" description="HNH nuclease" evidence="2">
    <location>
        <begin position="366"/>
        <end position="401"/>
    </location>
</feature>
<dbReference type="EMBL" id="JBHSAV010000031">
    <property type="protein sequence ID" value="MFC3976460.1"/>
    <property type="molecule type" value="Genomic_DNA"/>
</dbReference>
<feature type="compositionally biased region" description="Low complexity" evidence="1">
    <location>
        <begin position="376"/>
        <end position="386"/>
    </location>
</feature>
<dbReference type="InterPro" id="IPR050708">
    <property type="entry name" value="T6SS_VgrG/RHS"/>
</dbReference>
<evidence type="ECO:0000256" key="1">
    <source>
        <dbReference type="SAM" id="MobiDB-lite"/>
    </source>
</evidence>
<organism evidence="3 4">
    <name type="scientific">Belliella kenyensis</name>
    <dbReference type="NCBI Taxonomy" id="1472724"/>
    <lineage>
        <taxon>Bacteria</taxon>
        <taxon>Pseudomonadati</taxon>
        <taxon>Bacteroidota</taxon>
        <taxon>Cytophagia</taxon>
        <taxon>Cytophagales</taxon>
        <taxon>Cyclobacteriaceae</taxon>
        <taxon>Belliella</taxon>
    </lineage>
</organism>
<dbReference type="Gene3D" id="1.10.30.50">
    <property type="match status" value="1"/>
</dbReference>
<dbReference type="InterPro" id="IPR003615">
    <property type="entry name" value="HNH_nuc"/>
</dbReference>
<gene>
    <name evidence="3" type="ORF">ACFOUP_08740</name>
</gene>
<dbReference type="RefSeq" id="WP_241297686.1">
    <property type="nucleotide sequence ID" value="NZ_JAKZGR010000032.1"/>
</dbReference>
<dbReference type="NCBIfam" id="TIGR03696">
    <property type="entry name" value="Rhs_assc_core"/>
    <property type="match status" value="1"/>
</dbReference>
<comment type="caution">
    <text evidence="3">The sequence shown here is derived from an EMBL/GenBank/DDBJ whole genome shotgun (WGS) entry which is preliminary data.</text>
</comment>
<dbReference type="Pfam" id="PF13395">
    <property type="entry name" value="HNH_4"/>
    <property type="match status" value="1"/>
</dbReference>
<evidence type="ECO:0000313" key="3">
    <source>
        <dbReference type="EMBL" id="MFC3976460.1"/>
    </source>
</evidence>
<evidence type="ECO:0000313" key="4">
    <source>
        <dbReference type="Proteomes" id="UP001595766"/>
    </source>
</evidence>
<proteinExistence type="predicted"/>
<sequence length="404" mass="43466">MPFAGLMGYGSDNSTGPKAYLNVLVFDQNYQLLTSSFVPVTTAARETGSNVPHQYLKSPQITIQQPGYVYIYFSNENPTPVEVFFDDFKVIHTNSNIVQKDDYYPFGMTFNSYSAPSGVGQKYLYNGKELISDLNLGLYDYGARFYDPAIGRFPSIDPKTEIYNSWSPYLYGANNPVRYEDTNGEGPGDRILGFLVAVVDNTFGGFTSARQMGARFVSEGGAVDFNRGQDAGDIYSIVMGVGMADTGGAAAVGGTAVTVGSGGLLGEIGVPVAASGLVVAAEGAVIAVSGTNSLLNQKGRVNAEGNYSDLKEPRNVGPGKATTPAQRQRILEQNKQNNGGQLRSDGDGRPLNQPQRMQKGQKADMNQAEVDHIQPKSKNGSNSNSNLRVVSKEENLRKGNRIDN</sequence>
<evidence type="ECO:0000259" key="2">
    <source>
        <dbReference type="Pfam" id="PF13395"/>
    </source>
</evidence>
<accession>A0ABV8ELP1</accession>
<keyword evidence="4" id="KW-1185">Reference proteome</keyword>
<protein>
    <submittedName>
        <fullName evidence="3">RHS repeat-associated core domain-containing protein</fullName>
    </submittedName>
</protein>
<dbReference type="Gene3D" id="2.180.10.10">
    <property type="entry name" value="RHS repeat-associated core"/>
    <property type="match status" value="1"/>
</dbReference>
<dbReference type="InterPro" id="IPR022385">
    <property type="entry name" value="Rhs_assc_core"/>
</dbReference>